<dbReference type="PROSITE" id="PS51186">
    <property type="entry name" value="GNAT"/>
    <property type="match status" value="1"/>
</dbReference>
<dbReference type="EMBL" id="JABEPQ010000001">
    <property type="protein sequence ID" value="NNM44707.1"/>
    <property type="molecule type" value="Genomic_DNA"/>
</dbReference>
<accession>A0A849HJ60</accession>
<sequence>MTEGEAQVDELATTGELITASNHHPFLRFDLATTFEPPALQLAGSEVVAWLQIWADGRRGMVVLGDDDGVAGLAATDTFTAWVRAKAPSHVSAPTTAYEPVATALGLRGAHAWDRMWTTTPPPELPAEADITWFEGDPTELTAFIKAHNPHPFALPGQHEDMRWAALRDGDGRLLACGVTEPGNTAVPLIGGIVVDTTLRGRGLGAAMTAYLTRDGIDRTGASTLGVFADNDHARTLYERLGYATSLRARTGFPIAR</sequence>
<keyword evidence="3" id="KW-1185">Reference proteome</keyword>
<gene>
    <name evidence="2" type="ORF">HJG52_01660</name>
</gene>
<dbReference type="RefSeq" id="WP_171241835.1">
    <property type="nucleotide sequence ID" value="NZ_JABEPQ010000001.1"/>
</dbReference>
<keyword evidence="2" id="KW-0808">Transferase</keyword>
<feature type="domain" description="N-acetyltransferase" evidence="1">
    <location>
        <begin position="123"/>
        <end position="257"/>
    </location>
</feature>
<reference evidence="2 3" key="1">
    <citation type="submission" date="2020-04" db="EMBL/GenBank/DDBJ databases">
        <title>Knoellia sp. isolate from air conditioner.</title>
        <authorList>
            <person name="Chea S."/>
            <person name="Kim D.-U."/>
        </authorList>
    </citation>
    <scope>NUCLEOTIDE SEQUENCE [LARGE SCALE GENOMIC DNA]</scope>
    <source>
        <strain evidence="2 3">DB2414S</strain>
    </source>
</reference>
<dbReference type="AlphaFoldDB" id="A0A849HJ60"/>
<comment type="caution">
    <text evidence="2">The sequence shown here is derived from an EMBL/GenBank/DDBJ whole genome shotgun (WGS) entry which is preliminary data.</text>
</comment>
<organism evidence="2 3">
    <name type="scientific">Knoellia koreensis</name>
    <dbReference type="NCBI Taxonomy" id="2730921"/>
    <lineage>
        <taxon>Bacteria</taxon>
        <taxon>Bacillati</taxon>
        <taxon>Actinomycetota</taxon>
        <taxon>Actinomycetes</taxon>
        <taxon>Micrococcales</taxon>
        <taxon>Intrasporangiaceae</taxon>
        <taxon>Knoellia</taxon>
    </lineage>
</organism>
<dbReference type="InterPro" id="IPR000182">
    <property type="entry name" value="GNAT_dom"/>
</dbReference>
<dbReference type="Proteomes" id="UP000588586">
    <property type="component" value="Unassembled WGS sequence"/>
</dbReference>
<name>A0A849HJ60_9MICO</name>
<evidence type="ECO:0000313" key="3">
    <source>
        <dbReference type="Proteomes" id="UP000588586"/>
    </source>
</evidence>
<protein>
    <submittedName>
        <fullName evidence="2">GNAT family N-acetyltransferase</fullName>
    </submittedName>
</protein>
<dbReference type="InterPro" id="IPR016181">
    <property type="entry name" value="Acyl_CoA_acyltransferase"/>
</dbReference>
<evidence type="ECO:0000259" key="1">
    <source>
        <dbReference type="PROSITE" id="PS51186"/>
    </source>
</evidence>
<dbReference type="GO" id="GO:0016747">
    <property type="term" value="F:acyltransferase activity, transferring groups other than amino-acyl groups"/>
    <property type="evidence" value="ECO:0007669"/>
    <property type="project" value="InterPro"/>
</dbReference>
<proteinExistence type="predicted"/>
<evidence type="ECO:0000313" key="2">
    <source>
        <dbReference type="EMBL" id="NNM44707.1"/>
    </source>
</evidence>
<dbReference type="Gene3D" id="3.40.630.30">
    <property type="match status" value="1"/>
</dbReference>
<dbReference type="Pfam" id="PF00583">
    <property type="entry name" value="Acetyltransf_1"/>
    <property type="match status" value="1"/>
</dbReference>
<dbReference type="SUPFAM" id="SSF55729">
    <property type="entry name" value="Acyl-CoA N-acyltransferases (Nat)"/>
    <property type="match status" value="1"/>
</dbReference>